<protein>
    <submittedName>
        <fullName evidence="2">Uncharacterized protein</fullName>
    </submittedName>
</protein>
<dbReference type="EMBL" id="JANAWD010000059">
    <property type="protein sequence ID" value="KAJ3488806.1"/>
    <property type="molecule type" value="Genomic_DNA"/>
</dbReference>
<dbReference type="GO" id="GO:0001164">
    <property type="term" value="F:RNA polymerase I core promoter sequence-specific DNA binding"/>
    <property type="evidence" value="ECO:0007669"/>
    <property type="project" value="InterPro"/>
</dbReference>
<accession>A0AAD5YLV5</accession>
<dbReference type="PANTHER" id="PTHR28244:SF1">
    <property type="entry name" value="RNA POLYMERASE I-SPECIFIC TRANSCRIPTION INITIATION FACTOR RRN11"/>
    <property type="match status" value="1"/>
</dbReference>
<evidence type="ECO:0000256" key="1">
    <source>
        <dbReference type="SAM" id="MobiDB-lite"/>
    </source>
</evidence>
<dbReference type="InterPro" id="IPR007224">
    <property type="entry name" value="TIF_Rrn11"/>
</dbReference>
<dbReference type="GO" id="GO:0017025">
    <property type="term" value="F:TBP-class protein binding"/>
    <property type="evidence" value="ECO:0007669"/>
    <property type="project" value="TreeGrafter"/>
</dbReference>
<name>A0AAD5YLV5_9APHY</name>
<evidence type="ECO:0000313" key="3">
    <source>
        <dbReference type="Proteomes" id="UP001212997"/>
    </source>
</evidence>
<reference evidence="2" key="1">
    <citation type="submission" date="2022-07" db="EMBL/GenBank/DDBJ databases">
        <title>Genome Sequence of Physisporinus lineatus.</title>
        <authorList>
            <person name="Buettner E."/>
        </authorList>
    </citation>
    <scope>NUCLEOTIDE SEQUENCE</scope>
    <source>
        <strain evidence="2">VT162</strain>
    </source>
</reference>
<organism evidence="2 3">
    <name type="scientific">Meripilus lineatus</name>
    <dbReference type="NCBI Taxonomy" id="2056292"/>
    <lineage>
        <taxon>Eukaryota</taxon>
        <taxon>Fungi</taxon>
        <taxon>Dikarya</taxon>
        <taxon>Basidiomycota</taxon>
        <taxon>Agaricomycotina</taxon>
        <taxon>Agaricomycetes</taxon>
        <taxon>Polyporales</taxon>
        <taxon>Meripilaceae</taxon>
        <taxon>Meripilus</taxon>
    </lineage>
</organism>
<evidence type="ECO:0000313" key="2">
    <source>
        <dbReference type="EMBL" id="KAJ3488806.1"/>
    </source>
</evidence>
<dbReference type="GO" id="GO:0070860">
    <property type="term" value="C:RNA polymerase I core factor complex"/>
    <property type="evidence" value="ECO:0007669"/>
    <property type="project" value="TreeGrafter"/>
</dbReference>
<sequence>MASQDRSLLFALPGSKRPSTARKYHISRLYDVLQLCIQKNDYVRARKAWAILVRCKEVDWKAMWKTGVILLGDAQTPDPEGTSKRLEYLSTLMVRNPDMRESVLEEFILCLILEGHYRKALEELELYLPSSPYEDSPTLHIYAGLISLYLAQPTSDSRTSWDHAALRGAKQYLERAKTLNSEDVVASAWLDKIPGLTQYSGRSGSHSEDEIEEDASVDTDSRSKRVRT</sequence>
<dbReference type="GO" id="GO:0042790">
    <property type="term" value="P:nucleolar large rRNA transcription by RNA polymerase I"/>
    <property type="evidence" value="ECO:0007669"/>
    <property type="project" value="TreeGrafter"/>
</dbReference>
<dbReference type="InterPro" id="IPR053029">
    <property type="entry name" value="RNA_pol_I-specific_init_factor"/>
</dbReference>
<dbReference type="Pfam" id="PF04090">
    <property type="entry name" value="Rrn11"/>
    <property type="match status" value="1"/>
</dbReference>
<keyword evidence="3" id="KW-1185">Reference proteome</keyword>
<feature type="compositionally biased region" description="Basic and acidic residues" evidence="1">
    <location>
        <begin position="219"/>
        <end position="228"/>
    </location>
</feature>
<dbReference type="AlphaFoldDB" id="A0AAD5YLV5"/>
<comment type="caution">
    <text evidence="2">The sequence shown here is derived from an EMBL/GenBank/DDBJ whole genome shotgun (WGS) entry which is preliminary data.</text>
</comment>
<gene>
    <name evidence="2" type="ORF">NLI96_g2569</name>
</gene>
<dbReference type="Proteomes" id="UP001212997">
    <property type="component" value="Unassembled WGS sequence"/>
</dbReference>
<feature type="region of interest" description="Disordered" evidence="1">
    <location>
        <begin position="198"/>
        <end position="228"/>
    </location>
</feature>
<dbReference type="GO" id="GO:0001181">
    <property type="term" value="F:RNA polymerase I general transcription initiation factor activity"/>
    <property type="evidence" value="ECO:0007669"/>
    <property type="project" value="InterPro"/>
</dbReference>
<dbReference type="PANTHER" id="PTHR28244">
    <property type="entry name" value="RNA POLYMERASE I-SPECIFIC TRANSCRIPTION INITIATION FACTOR RRN11"/>
    <property type="match status" value="1"/>
</dbReference>
<proteinExistence type="predicted"/>